<dbReference type="RefSeq" id="WP_233600613.1">
    <property type="nucleotide sequence ID" value="NZ_JTFC01000039.1"/>
</dbReference>
<dbReference type="PANTHER" id="PTHR32089:SF112">
    <property type="entry name" value="LYSOZYME-LIKE PROTEIN-RELATED"/>
    <property type="match status" value="1"/>
</dbReference>
<dbReference type="GO" id="GO:0005886">
    <property type="term" value="C:plasma membrane"/>
    <property type="evidence" value="ECO:0007669"/>
    <property type="project" value="UniProtKB-SubCell"/>
</dbReference>
<evidence type="ECO:0000256" key="4">
    <source>
        <dbReference type="ARBA" id="ARBA00023224"/>
    </source>
</evidence>
<organism evidence="10 11">
    <name type="scientific">Candidatus Kurthia intestinigallinarum</name>
    <dbReference type="NCBI Taxonomy" id="1562256"/>
    <lineage>
        <taxon>Bacteria</taxon>
        <taxon>Bacillati</taxon>
        <taxon>Bacillota</taxon>
        <taxon>Bacilli</taxon>
        <taxon>Bacillales</taxon>
        <taxon>Caryophanaceae</taxon>
        <taxon>Kurthia</taxon>
    </lineage>
</organism>
<dbReference type="EMBL" id="JTFC01000039">
    <property type="protein sequence ID" value="RUS53199.1"/>
    <property type="molecule type" value="Genomic_DNA"/>
</dbReference>
<comment type="caution">
    <text evidence="10">The sequence shown here is derived from an EMBL/GenBank/DDBJ whole genome shotgun (WGS) entry which is preliminary data.</text>
</comment>
<sequence>MKQGKLSTKIMTMLTLVFGLLLIFFVLTIDYTAKKVAEKSAAQNAVSIAQDLAEKVDASSYETLTKNPTENDTYWTLREELNELREQKNVLYAYTFAVPQKDEVQFLVDGQPRDAKAEDVGKIQTTSASTTVNDLKKVDKKGSYTSSILESSFGQYVSGTVPIKNDAGKTIAYLGVDIDADQVTAVQKNTFWSVLPGVAIFFIILIILAGLCMYLYVNRQLKPLQVLNQAASKMAEGDLTAGETIVKDMEIKGKTEIATFATHFGTSLTSLKQTFETFQKRADELQQITEKLTGSSQTFEQSNNQITTNVAQVAQQSTQQAESNGEVIIAMDEMTVGIQRMADMTSDVASASNDMTNLVSEGVKQTEQVVTQMQHVESTVMQTATNVEEMTTKFASVQDMVKIITKIADQTNLLALNAAIEAARAGEAGKGFAVVANEVRKLAESSGKAAHDILNELKGFETVSERTHAQIADSKAQMLAGNEAVASIGGQLRAINTTVVEVNASIQEESAVIEEMSAASEEVLASMNEMNERLRATADFTNETRDAALTQQQVVDRLQQVIRDVETTTTGVLQQLKQFK</sequence>
<evidence type="ECO:0000256" key="1">
    <source>
        <dbReference type="ARBA" id="ARBA00004236"/>
    </source>
</evidence>
<dbReference type="PRINTS" id="PR00260">
    <property type="entry name" value="CHEMTRNSDUCR"/>
</dbReference>
<dbReference type="PROSITE" id="PS50111">
    <property type="entry name" value="CHEMOTAXIS_TRANSDUC_2"/>
    <property type="match status" value="1"/>
</dbReference>
<dbReference type="SMART" id="SM00283">
    <property type="entry name" value="MA"/>
    <property type="match status" value="1"/>
</dbReference>
<keyword evidence="4 6" id="KW-0807">Transducer</keyword>
<evidence type="ECO:0000256" key="7">
    <source>
        <dbReference type="SAM" id="Phobius"/>
    </source>
</evidence>
<dbReference type="InterPro" id="IPR004089">
    <property type="entry name" value="MCPsignal_dom"/>
</dbReference>
<gene>
    <name evidence="10" type="ORF">QI30_15200</name>
</gene>
<comment type="similarity">
    <text evidence="5">Belongs to the methyl-accepting chemotaxis (MCP) protein family.</text>
</comment>
<evidence type="ECO:0000259" key="9">
    <source>
        <dbReference type="PROSITE" id="PS50885"/>
    </source>
</evidence>
<evidence type="ECO:0000313" key="10">
    <source>
        <dbReference type="EMBL" id="RUS53199.1"/>
    </source>
</evidence>
<dbReference type="GO" id="GO:0004888">
    <property type="term" value="F:transmembrane signaling receptor activity"/>
    <property type="evidence" value="ECO:0007669"/>
    <property type="project" value="InterPro"/>
</dbReference>
<dbReference type="SUPFAM" id="SSF103190">
    <property type="entry name" value="Sensory domain-like"/>
    <property type="match status" value="1"/>
</dbReference>
<dbReference type="SUPFAM" id="SSF58104">
    <property type="entry name" value="Methyl-accepting chemotaxis protein (MCP) signaling domain"/>
    <property type="match status" value="1"/>
</dbReference>
<dbReference type="Gene3D" id="1.10.287.950">
    <property type="entry name" value="Methyl-accepting chemotaxis protein"/>
    <property type="match status" value="1"/>
</dbReference>
<keyword evidence="3 7" id="KW-0472">Membrane</keyword>
<dbReference type="PANTHER" id="PTHR32089">
    <property type="entry name" value="METHYL-ACCEPTING CHEMOTAXIS PROTEIN MCPB"/>
    <property type="match status" value="1"/>
</dbReference>
<feature type="transmembrane region" description="Helical" evidence="7">
    <location>
        <begin position="191"/>
        <end position="217"/>
    </location>
</feature>
<keyword evidence="7" id="KW-0812">Transmembrane</keyword>
<dbReference type="GO" id="GO:0006935">
    <property type="term" value="P:chemotaxis"/>
    <property type="evidence" value="ECO:0007669"/>
    <property type="project" value="InterPro"/>
</dbReference>
<dbReference type="InterPro" id="IPR003660">
    <property type="entry name" value="HAMP_dom"/>
</dbReference>
<keyword evidence="7" id="KW-1133">Transmembrane helix</keyword>
<dbReference type="CDD" id="cd06225">
    <property type="entry name" value="HAMP"/>
    <property type="match status" value="1"/>
</dbReference>
<dbReference type="AlphaFoldDB" id="A0A433RQZ0"/>
<dbReference type="Proteomes" id="UP000288623">
    <property type="component" value="Unassembled WGS sequence"/>
</dbReference>
<keyword evidence="2" id="KW-1003">Cell membrane</keyword>
<feature type="domain" description="HAMP" evidence="9">
    <location>
        <begin position="218"/>
        <end position="276"/>
    </location>
</feature>
<feature type="domain" description="Methyl-accepting transducer" evidence="8">
    <location>
        <begin position="295"/>
        <end position="531"/>
    </location>
</feature>
<evidence type="ECO:0000256" key="3">
    <source>
        <dbReference type="ARBA" id="ARBA00023136"/>
    </source>
</evidence>
<dbReference type="InterPro" id="IPR004090">
    <property type="entry name" value="Chemotax_Me-accpt_rcpt"/>
</dbReference>
<reference evidence="10 11" key="1">
    <citation type="submission" date="2014-11" db="EMBL/GenBank/DDBJ databases">
        <title>Genome sequence and analysis of novel Kurthia sp.</title>
        <authorList>
            <person name="Lawson J.N."/>
            <person name="Gonzalez J.E."/>
            <person name="Rinauldi L."/>
            <person name="Xuan Z."/>
            <person name="Firman A."/>
            <person name="Shaddox L."/>
            <person name="Trudeau A."/>
            <person name="Shah S."/>
            <person name="Reiman D."/>
        </authorList>
    </citation>
    <scope>NUCLEOTIDE SEQUENCE [LARGE SCALE GENOMIC DNA]</scope>
    <source>
        <strain evidence="10 11">3B1D</strain>
    </source>
</reference>
<proteinExistence type="inferred from homology"/>
<comment type="subcellular location">
    <subcellularLocation>
        <location evidence="1">Cell membrane</location>
    </subcellularLocation>
</comment>
<keyword evidence="11" id="KW-1185">Reference proteome</keyword>
<dbReference type="Pfam" id="PF00015">
    <property type="entry name" value="MCPsignal"/>
    <property type="match status" value="1"/>
</dbReference>
<evidence type="ECO:0000256" key="6">
    <source>
        <dbReference type="PROSITE-ProRule" id="PRU00284"/>
    </source>
</evidence>
<evidence type="ECO:0000256" key="2">
    <source>
        <dbReference type="ARBA" id="ARBA00022475"/>
    </source>
</evidence>
<protein>
    <submittedName>
        <fullName evidence="10">Chemotaxis protein</fullName>
    </submittedName>
</protein>
<dbReference type="GO" id="GO:0007165">
    <property type="term" value="P:signal transduction"/>
    <property type="evidence" value="ECO:0007669"/>
    <property type="project" value="UniProtKB-KW"/>
</dbReference>
<evidence type="ECO:0000259" key="8">
    <source>
        <dbReference type="PROSITE" id="PS50111"/>
    </source>
</evidence>
<dbReference type="PROSITE" id="PS50885">
    <property type="entry name" value="HAMP"/>
    <property type="match status" value="1"/>
</dbReference>
<accession>A0A433RQZ0</accession>
<name>A0A433RQZ0_9BACL</name>
<evidence type="ECO:0000256" key="5">
    <source>
        <dbReference type="ARBA" id="ARBA00029447"/>
    </source>
</evidence>
<evidence type="ECO:0000313" key="11">
    <source>
        <dbReference type="Proteomes" id="UP000288623"/>
    </source>
</evidence>
<dbReference type="InterPro" id="IPR029151">
    <property type="entry name" value="Sensor-like_sf"/>
</dbReference>